<keyword evidence="6" id="KW-0865">Zymogen</keyword>
<dbReference type="InterPro" id="IPR043147">
    <property type="entry name" value="Penicillin_amidase_A-knob"/>
</dbReference>
<dbReference type="Gene3D" id="1.10.1400.10">
    <property type="match status" value="1"/>
</dbReference>
<evidence type="ECO:0000256" key="4">
    <source>
        <dbReference type="ARBA" id="ARBA00020586"/>
    </source>
</evidence>
<dbReference type="UniPathway" id="UPA00011"/>
<feature type="compositionally biased region" description="Basic and acidic residues" evidence="8">
    <location>
        <begin position="10"/>
        <end position="22"/>
    </location>
</feature>
<dbReference type="PANTHER" id="PTHR34218">
    <property type="entry name" value="PEPTIDASE S45 PENICILLIN AMIDASE"/>
    <property type="match status" value="1"/>
</dbReference>
<dbReference type="AlphaFoldDB" id="A0A8J3YMC4"/>
<evidence type="ECO:0000256" key="8">
    <source>
        <dbReference type="SAM" id="MobiDB-lite"/>
    </source>
</evidence>
<dbReference type="SMART" id="SM01006">
    <property type="entry name" value="AlcB"/>
    <property type="match status" value="1"/>
</dbReference>
<dbReference type="Gene3D" id="3.60.20.10">
    <property type="entry name" value="Glutamine Phosphoribosylpyrophosphate, subunit 1, domain 1"/>
    <property type="match status" value="1"/>
</dbReference>
<evidence type="ECO:0000313" key="10">
    <source>
        <dbReference type="EMBL" id="GIJ46743.1"/>
    </source>
</evidence>
<feature type="region of interest" description="Disordered" evidence="8">
    <location>
        <begin position="1"/>
        <end position="22"/>
    </location>
</feature>
<organism evidence="10 11">
    <name type="scientific">Virgisporangium aliadipatigenens</name>
    <dbReference type="NCBI Taxonomy" id="741659"/>
    <lineage>
        <taxon>Bacteria</taxon>
        <taxon>Bacillati</taxon>
        <taxon>Actinomycetota</taxon>
        <taxon>Actinomycetes</taxon>
        <taxon>Micromonosporales</taxon>
        <taxon>Micromonosporaceae</taxon>
        <taxon>Virgisporangium</taxon>
    </lineage>
</organism>
<evidence type="ECO:0000256" key="3">
    <source>
        <dbReference type="ARBA" id="ARBA00006586"/>
    </source>
</evidence>
<reference evidence="10" key="1">
    <citation type="submission" date="2021-01" db="EMBL/GenBank/DDBJ databases">
        <title>Whole genome shotgun sequence of Virgisporangium aliadipatigenens NBRC 105644.</title>
        <authorList>
            <person name="Komaki H."/>
            <person name="Tamura T."/>
        </authorList>
    </citation>
    <scope>NUCLEOTIDE SEQUENCE</scope>
    <source>
        <strain evidence="10">NBRC 105644</strain>
    </source>
</reference>
<dbReference type="GO" id="GO:0019290">
    <property type="term" value="P:siderophore biosynthetic process"/>
    <property type="evidence" value="ECO:0007669"/>
    <property type="project" value="InterPro"/>
</dbReference>
<gene>
    <name evidence="10" type="ORF">Val02_36290</name>
</gene>
<dbReference type="SUPFAM" id="SSF56235">
    <property type="entry name" value="N-terminal nucleophile aminohydrolases (Ntn hydrolases)"/>
    <property type="match status" value="1"/>
</dbReference>
<evidence type="ECO:0000313" key="11">
    <source>
        <dbReference type="Proteomes" id="UP000619260"/>
    </source>
</evidence>
<comment type="similarity">
    <text evidence="3">Belongs to the peptidase S45 family.</text>
</comment>
<dbReference type="InterPro" id="IPR043146">
    <property type="entry name" value="Penicillin_amidase_N_B-knob"/>
</dbReference>
<dbReference type="InterPro" id="IPR023343">
    <property type="entry name" value="Penicillin_amidase_dom1"/>
</dbReference>
<comment type="pathway">
    <text evidence="2">Siderophore biosynthesis; mycobactin biosynthesis.</text>
</comment>
<evidence type="ECO:0000259" key="9">
    <source>
        <dbReference type="SMART" id="SM01006"/>
    </source>
</evidence>
<protein>
    <recommendedName>
        <fullName evidence="4">Lysine N-acyltransferase MbtK</fullName>
    </recommendedName>
    <alternativeName>
        <fullName evidence="7">Mycobactin synthase protein K</fullName>
    </alternativeName>
</protein>
<evidence type="ECO:0000256" key="5">
    <source>
        <dbReference type="ARBA" id="ARBA00022801"/>
    </source>
</evidence>
<feature type="domain" description="Acyltransferase MbtK/IucB-like conserved" evidence="9">
    <location>
        <begin position="699"/>
        <end position="747"/>
    </location>
</feature>
<keyword evidence="5" id="KW-0378">Hydrolase</keyword>
<dbReference type="InterPro" id="IPR016181">
    <property type="entry name" value="Acyl_CoA_acyltransferase"/>
</dbReference>
<comment type="caution">
    <text evidence="10">The sequence shown here is derived from an EMBL/GenBank/DDBJ whole genome shotgun (WGS) entry which is preliminary data.</text>
</comment>
<dbReference type="InterPro" id="IPR029055">
    <property type="entry name" value="Ntn_hydrolases_N"/>
</dbReference>
<dbReference type="Gene3D" id="1.10.439.10">
    <property type="entry name" value="Penicillin Amidohydrolase, domain 1"/>
    <property type="match status" value="1"/>
</dbReference>
<evidence type="ECO:0000256" key="6">
    <source>
        <dbReference type="ARBA" id="ARBA00023145"/>
    </source>
</evidence>
<accession>A0A8J3YMC4</accession>
<evidence type="ECO:0000256" key="7">
    <source>
        <dbReference type="ARBA" id="ARBA00031122"/>
    </source>
</evidence>
<comment type="function">
    <text evidence="1">Acyltransferase required for the direct transfer of medium- to long-chain fatty acyl moieties from a carrier protein (MbtL) on to the epsilon-amino group of lysine residue in the mycobactin core.</text>
</comment>
<dbReference type="GO" id="GO:0016811">
    <property type="term" value="F:hydrolase activity, acting on carbon-nitrogen (but not peptide) bonds, in linear amides"/>
    <property type="evidence" value="ECO:0007669"/>
    <property type="project" value="InterPro"/>
</dbReference>
<dbReference type="InterPro" id="IPR019432">
    <property type="entry name" value="Acyltransferase_MbtK/IucB-like"/>
</dbReference>
<dbReference type="SUPFAM" id="SSF55729">
    <property type="entry name" value="Acyl-CoA N-acyltransferases (Nat)"/>
    <property type="match status" value="1"/>
</dbReference>
<dbReference type="EMBL" id="BOPF01000012">
    <property type="protein sequence ID" value="GIJ46743.1"/>
    <property type="molecule type" value="Genomic_DNA"/>
</dbReference>
<dbReference type="Pfam" id="PF13523">
    <property type="entry name" value="Acetyltransf_8"/>
    <property type="match status" value="1"/>
</dbReference>
<dbReference type="Gene3D" id="2.30.120.10">
    <property type="match status" value="1"/>
</dbReference>
<dbReference type="PANTHER" id="PTHR34218:SF4">
    <property type="entry name" value="ACYL-HOMOSERINE LACTONE ACYLASE QUIP"/>
    <property type="match status" value="1"/>
</dbReference>
<dbReference type="GO" id="GO:0016746">
    <property type="term" value="F:acyltransferase activity"/>
    <property type="evidence" value="ECO:0007669"/>
    <property type="project" value="InterPro"/>
</dbReference>
<evidence type="ECO:0000256" key="2">
    <source>
        <dbReference type="ARBA" id="ARBA00005102"/>
    </source>
</evidence>
<proteinExistence type="inferred from homology"/>
<keyword evidence="11" id="KW-1185">Reference proteome</keyword>
<sequence>MAGRRGAAWTEERRERSDRSDEGRRCLRRRTDTVRGAMSTDIRRDVNGIPYLWGDTADELAFAQGHNAATDRAWQIEVERWRSEGALAARLGAGEVAWDRFARRARLDDTARRCYERLDADTRRWIASYVDGVNAGLREADAPEFAATGSAPGTWRPWTPLGVFLVQHILFGTFTQKLWRAHVGTTLGTEAVALFHGEPPAGSGSNAWVAGERPYLAGDPHRVLELPGVYQQVGLACPEFDVVGFAFPGVPGVPHFGHAGSVAWSITNAMADYQDLYVEEIVDGRARGASGWEPVTVHSELIQVRDGDPVPVEIVQTARGPVIDTGLSLRTPCRVEERLGFEALLPLLRARTAGDVLAALEHWVEPVNSVLVVDSAGAAHWRVAGLVPERDDANRRTPVPAWAQRHAWRGYAPTPGGAVEHIRVNANDARPGDTADLGVDFAAPHRARRIRELLDAGAEPTAVHTDTLLDTTVLSGLLRRLPASPTRDRLLAWDGQLRADSVEAGAYALWRNAFARRVASHSALVPLRAAKSFDRVFDPWLHPGVRVGLALDGVVANAHVLPALAKDLEELAAAALDEVTEAGEWGATHVLAPVRTPHDAPGLPHPVPVSGDEACVLSTTSVPGVSDACWRGPVARYVWRLDGTPSEWVVPFGASGRPDDPHFADQTPLWTAGELLPVVRPWTVTYEERVAGLGTFRLEPLVSQLHLDLVYGWVTQPRAEFWGMTEHTREYVGEIYDYIADLPSHHAYLMRVDGRPVGIFQTYEPEHDPVGEVYPVRDGDFGIHLFLAPPEGAPVAGFTGALTGALHRFVFAVPSRRRIVIEPDVRNERALRRWRRSGYEFGEQVDVNGKRAQLAFFDRPDTA</sequence>
<dbReference type="GO" id="GO:0017000">
    <property type="term" value="P:antibiotic biosynthetic process"/>
    <property type="evidence" value="ECO:0007669"/>
    <property type="project" value="InterPro"/>
</dbReference>
<dbReference type="Proteomes" id="UP000619260">
    <property type="component" value="Unassembled WGS sequence"/>
</dbReference>
<dbReference type="InterPro" id="IPR002692">
    <property type="entry name" value="S45"/>
</dbReference>
<name>A0A8J3YMC4_9ACTN</name>
<evidence type="ECO:0000256" key="1">
    <source>
        <dbReference type="ARBA" id="ARBA00003818"/>
    </source>
</evidence>
<dbReference type="Pfam" id="PF01804">
    <property type="entry name" value="Penicil_amidase"/>
    <property type="match status" value="1"/>
</dbReference>
<dbReference type="Gene3D" id="3.40.630.30">
    <property type="match status" value="1"/>
</dbReference>